<keyword evidence="2" id="KW-1185">Reference proteome</keyword>
<organism evidence="1 2">
    <name type="scientific">Larkinella punicea</name>
    <dbReference type="NCBI Taxonomy" id="2315727"/>
    <lineage>
        <taxon>Bacteria</taxon>
        <taxon>Pseudomonadati</taxon>
        <taxon>Bacteroidota</taxon>
        <taxon>Cytophagia</taxon>
        <taxon>Cytophagales</taxon>
        <taxon>Spirosomataceae</taxon>
        <taxon>Larkinella</taxon>
    </lineage>
</organism>
<evidence type="ECO:0000313" key="1">
    <source>
        <dbReference type="EMBL" id="RCR65571.1"/>
    </source>
</evidence>
<dbReference type="EMBL" id="QOWE01000041">
    <property type="protein sequence ID" value="RCR65571.1"/>
    <property type="molecule type" value="Genomic_DNA"/>
</dbReference>
<sequence length="280" mass="32111">MMLACRTGYSPSRLPGASSQLFPGYESLPPDEQRLADTLLAYALDHEALYSLADTLKPISTVRQMTFAVEDSTLRDGTAEVALNQAALDSVRRVQRVLTALSGGRLEFVLMPFQHLYERTKRHFEVVVCRKDLIDRKLRQYAPFFGQWGLTEGASPGILLILTEYEARNDRYRAYGYLFGYPKHTVDFFVQASQEEQKTGQFVKRDFFHNPTYASTKGYFTYTIPKGYQPTKVDSAIYRRASFTLAEYRQRRSQYKMGTGLQAVRLLREWEAVWSSAGKK</sequence>
<gene>
    <name evidence="1" type="ORF">DUE52_31390</name>
</gene>
<reference evidence="1 2" key="1">
    <citation type="submission" date="2018-07" db="EMBL/GenBank/DDBJ databases">
        <title>Genome analysis of Larkinella rosea.</title>
        <authorList>
            <person name="Zhou Z."/>
            <person name="Wang G."/>
        </authorList>
    </citation>
    <scope>NUCLEOTIDE SEQUENCE [LARGE SCALE GENOMIC DNA]</scope>
    <source>
        <strain evidence="2">zzj9</strain>
    </source>
</reference>
<comment type="caution">
    <text evidence="1">The sequence shown here is derived from an EMBL/GenBank/DDBJ whole genome shotgun (WGS) entry which is preliminary data.</text>
</comment>
<protein>
    <submittedName>
        <fullName evidence="1">Uncharacterized protein</fullName>
    </submittedName>
</protein>
<dbReference type="AlphaFoldDB" id="A0A368JHK1"/>
<evidence type="ECO:0000313" key="2">
    <source>
        <dbReference type="Proteomes" id="UP000253383"/>
    </source>
</evidence>
<proteinExistence type="predicted"/>
<accession>A0A368JHK1</accession>
<dbReference type="Proteomes" id="UP000253383">
    <property type="component" value="Unassembled WGS sequence"/>
</dbReference>
<name>A0A368JHK1_9BACT</name>